<feature type="compositionally biased region" description="Basic and acidic residues" evidence="1">
    <location>
        <begin position="63"/>
        <end position="87"/>
    </location>
</feature>
<reference evidence="2" key="1">
    <citation type="submission" date="2016-03" db="EMBL/GenBank/DDBJ databases">
        <title>Microsymbionts genomes from the relict species Vavilovia formosa.</title>
        <authorList>
            <person name="Chirak E."/>
            <person name="Kimeklis A."/>
            <person name="Kopat V."/>
            <person name="Andronov E."/>
        </authorList>
    </citation>
    <scope>NUCLEOTIDE SEQUENCE [LARGE SCALE GENOMIC DNA]</scope>
    <source>
        <strain evidence="2">Vaf12</strain>
    </source>
</reference>
<feature type="region of interest" description="Disordered" evidence="1">
    <location>
        <begin position="63"/>
        <end position="95"/>
    </location>
</feature>
<dbReference type="InterPro" id="IPR018691">
    <property type="entry name" value="DUF2188"/>
</dbReference>
<evidence type="ECO:0000256" key="1">
    <source>
        <dbReference type="SAM" id="MobiDB-lite"/>
    </source>
</evidence>
<comment type="caution">
    <text evidence="2">The sequence shown here is derived from an EMBL/GenBank/DDBJ whole genome shotgun (WGS) entry which is preliminary data.</text>
</comment>
<organism evidence="2">
    <name type="scientific">Rhizobium leguminosarum</name>
    <dbReference type="NCBI Taxonomy" id="384"/>
    <lineage>
        <taxon>Bacteria</taxon>
        <taxon>Pseudomonadati</taxon>
        <taxon>Pseudomonadota</taxon>
        <taxon>Alphaproteobacteria</taxon>
        <taxon>Hyphomicrobiales</taxon>
        <taxon>Rhizobiaceae</taxon>
        <taxon>Rhizobium/Agrobacterium group</taxon>
        <taxon>Rhizobium</taxon>
    </lineage>
</organism>
<dbReference type="EMBL" id="LVYU01000131">
    <property type="protein sequence ID" value="KZA97718.1"/>
    <property type="molecule type" value="Genomic_DNA"/>
</dbReference>
<accession>A0A154IAV7</accession>
<proteinExistence type="predicted"/>
<dbReference type="Pfam" id="PF09954">
    <property type="entry name" value="DUF2188"/>
    <property type="match status" value="1"/>
</dbReference>
<protein>
    <submittedName>
        <fullName evidence="2">Uncharacterized protein</fullName>
    </submittedName>
</protein>
<name>A0A154IAV7_RHILE</name>
<evidence type="ECO:0000313" key="2">
    <source>
        <dbReference type="EMBL" id="KZA97718.1"/>
    </source>
</evidence>
<dbReference type="RefSeq" id="WP_012758413.1">
    <property type="nucleotide sequence ID" value="NZ_CP171844.1"/>
</dbReference>
<sequence>MIKVVYEVVPHDGGWAYRLGGVYSEAFPTHADALEAARIVAAEQQVGGDSAEISWQDENGKWHEEYAEGGDRPETEVVDGQWKDRPAEASQGIGS</sequence>
<dbReference type="AlphaFoldDB" id="A0A154IAV7"/>
<gene>
    <name evidence="2" type="ORF">A4A59_31335</name>
</gene>